<dbReference type="EMBL" id="JBBNAF010000008">
    <property type="protein sequence ID" value="KAK9121838.1"/>
    <property type="molecule type" value="Genomic_DNA"/>
</dbReference>
<protein>
    <submittedName>
        <fullName evidence="1">Uncharacterized protein</fullName>
    </submittedName>
</protein>
<gene>
    <name evidence="1" type="ORF">Syun_019455</name>
</gene>
<organism evidence="1 2">
    <name type="scientific">Stephania yunnanensis</name>
    <dbReference type="NCBI Taxonomy" id="152371"/>
    <lineage>
        <taxon>Eukaryota</taxon>
        <taxon>Viridiplantae</taxon>
        <taxon>Streptophyta</taxon>
        <taxon>Embryophyta</taxon>
        <taxon>Tracheophyta</taxon>
        <taxon>Spermatophyta</taxon>
        <taxon>Magnoliopsida</taxon>
        <taxon>Ranunculales</taxon>
        <taxon>Menispermaceae</taxon>
        <taxon>Menispermoideae</taxon>
        <taxon>Cissampelideae</taxon>
        <taxon>Stephania</taxon>
    </lineage>
</organism>
<dbReference type="Proteomes" id="UP001420932">
    <property type="component" value="Unassembled WGS sequence"/>
</dbReference>
<accession>A0AAP0NWQ2</accession>
<proteinExistence type="predicted"/>
<dbReference type="AlphaFoldDB" id="A0AAP0NWQ2"/>
<evidence type="ECO:0000313" key="2">
    <source>
        <dbReference type="Proteomes" id="UP001420932"/>
    </source>
</evidence>
<sequence length="116" mass="12120">MHPSCTTSMLSTQIIVDNRCATTTVVRPFISLSRASWSTHPDSASRELVVSSKRSIFGSLSTALAIAILRFCPPESCTPLSPTGVLYPSGNALTKPCTFAAFAASVTSSSVAPSLP</sequence>
<reference evidence="1 2" key="1">
    <citation type="submission" date="2024-01" db="EMBL/GenBank/DDBJ databases">
        <title>Genome assemblies of Stephania.</title>
        <authorList>
            <person name="Yang L."/>
        </authorList>
    </citation>
    <scope>NUCLEOTIDE SEQUENCE [LARGE SCALE GENOMIC DNA]</scope>
    <source>
        <strain evidence="1">YNDBR</strain>
        <tissue evidence="1">Leaf</tissue>
    </source>
</reference>
<comment type="caution">
    <text evidence="1">The sequence shown here is derived from an EMBL/GenBank/DDBJ whole genome shotgun (WGS) entry which is preliminary data.</text>
</comment>
<name>A0AAP0NWQ2_9MAGN</name>
<evidence type="ECO:0000313" key="1">
    <source>
        <dbReference type="EMBL" id="KAK9121838.1"/>
    </source>
</evidence>
<keyword evidence="2" id="KW-1185">Reference proteome</keyword>